<organism evidence="3 4">
    <name type="scientific">Ensete ventricosum</name>
    <name type="common">Abyssinian banana</name>
    <name type="synonym">Musa ensete</name>
    <dbReference type="NCBI Taxonomy" id="4639"/>
    <lineage>
        <taxon>Eukaryota</taxon>
        <taxon>Viridiplantae</taxon>
        <taxon>Streptophyta</taxon>
        <taxon>Embryophyta</taxon>
        <taxon>Tracheophyta</taxon>
        <taxon>Spermatophyta</taxon>
        <taxon>Magnoliopsida</taxon>
        <taxon>Liliopsida</taxon>
        <taxon>Zingiberales</taxon>
        <taxon>Musaceae</taxon>
        <taxon>Ensete</taxon>
    </lineage>
</organism>
<evidence type="ECO:0000256" key="1">
    <source>
        <dbReference type="SAM" id="MobiDB-lite"/>
    </source>
</evidence>
<dbReference type="InterPro" id="IPR035372">
    <property type="entry name" value="MCD_N"/>
</dbReference>
<dbReference type="AlphaFoldDB" id="A0A426XHG8"/>
<dbReference type="Gene3D" id="1.20.140.90">
    <property type="entry name" value="Malonyl-CoA decarboxylase, oligemerization domain"/>
    <property type="match status" value="1"/>
</dbReference>
<dbReference type="InterPro" id="IPR038351">
    <property type="entry name" value="MCD_N_sf"/>
</dbReference>
<protein>
    <recommendedName>
        <fullName evidence="2">Malonyl-CoA decarboxylase N-terminal domain-containing protein</fullName>
    </recommendedName>
</protein>
<feature type="domain" description="Malonyl-CoA decarboxylase N-terminal" evidence="2">
    <location>
        <begin position="101"/>
        <end position="146"/>
    </location>
</feature>
<feature type="region of interest" description="Disordered" evidence="1">
    <location>
        <begin position="53"/>
        <end position="89"/>
    </location>
</feature>
<dbReference type="Proteomes" id="UP000287651">
    <property type="component" value="Unassembled WGS sequence"/>
</dbReference>
<accession>A0A426XHG8</accession>
<evidence type="ECO:0000313" key="3">
    <source>
        <dbReference type="EMBL" id="RRT38883.1"/>
    </source>
</evidence>
<sequence length="147" mass="16701">MISRVDPLADFDHWIDHVSFSHAQCRLAICFRREMKNKRLAILMRARMASPTHPVHRQQLLRPDLPPLPPQGATCSGDADDDGSNTGARRDYDVDRARVCELMRQMERNLRNALKATYAGFFERLNAHPGGLKLLTVLRADLLSLLV</sequence>
<name>A0A426XHG8_ENSVE</name>
<dbReference type="Pfam" id="PF17408">
    <property type="entry name" value="MCD_N"/>
    <property type="match status" value="1"/>
</dbReference>
<dbReference type="EMBL" id="AMZH03020739">
    <property type="protein sequence ID" value="RRT38883.1"/>
    <property type="molecule type" value="Genomic_DNA"/>
</dbReference>
<proteinExistence type="predicted"/>
<evidence type="ECO:0000313" key="4">
    <source>
        <dbReference type="Proteomes" id="UP000287651"/>
    </source>
</evidence>
<gene>
    <name evidence="3" type="ORF">B296_00043095</name>
</gene>
<reference evidence="3 4" key="1">
    <citation type="journal article" date="2014" name="Agronomy (Basel)">
        <title>A Draft Genome Sequence for Ensete ventricosum, the Drought-Tolerant Tree Against Hunger.</title>
        <authorList>
            <person name="Harrison J."/>
            <person name="Moore K.A."/>
            <person name="Paszkiewicz K."/>
            <person name="Jones T."/>
            <person name="Grant M."/>
            <person name="Ambacheew D."/>
            <person name="Muzemil S."/>
            <person name="Studholme D.J."/>
        </authorList>
    </citation>
    <scope>NUCLEOTIDE SEQUENCE [LARGE SCALE GENOMIC DNA]</scope>
</reference>
<comment type="caution">
    <text evidence="3">The sequence shown here is derived from an EMBL/GenBank/DDBJ whole genome shotgun (WGS) entry which is preliminary data.</text>
</comment>
<evidence type="ECO:0000259" key="2">
    <source>
        <dbReference type="Pfam" id="PF17408"/>
    </source>
</evidence>